<comment type="caution">
    <text evidence="5">The sequence shown here is derived from an EMBL/GenBank/DDBJ whole genome shotgun (WGS) entry which is preliminary data.</text>
</comment>
<dbReference type="InterPro" id="IPR006319">
    <property type="entry name" value="PEP_synth"/>
</dbReference>
<dbReference type="PANTHER" id="PTHR43030:SF1">
    <property type="entry name" value="PHOSPHOENOLPYRUVATE SYNTHASE"/>
    <property type="match status" value="1"/>
</dbReference>
<evidence type="ECO:0000313" key="5">
    <source>
        <dbReference type="EMBL" id="PIV44901.1"/>
    </source>
</evidence>
<keyword evidence="5" id="KW-0670">Pyruvate</keyword>
<keyword evidence="2" id="KW-0547">Nucleotide-binding</keyword>
<dbReference type="PANTHER" id="PTHR43030">
    <property type="entry name" value="PHOSPHOENOLPYRUVATE SYNTHASE"/>
    <property type="match status" value="1"/>
</dbReference>
<dbReference type="Gene3D" id="3.20.20.60">
    <property type="entry name" value="Phosphoenolpyruvate-binding domains"/>
    <property type="match status" value="1"/>
</dbReference>
<gene>
    <name evidence="5" type="ORF">COS25_02725</name>
</gene>
<evidence type="ECO:0000256" key="3">
    <source>
        <dbReference type="ARBA" id="ARBA00022840"/>
    </source>
</evidence>
<keyword evidence="5" id="KW-0808">Transferase</keyword>
<dbReference type="InterPro" id="IPR000121">
    <property type="entry name" value="PEP_util_C"/>
</dbReference>
<dbReference type="EMBL" id="PETZ01000061">
    <property type="protein sequence ID" value="PIV44901.1"/>
    <property type="molecule type" value="Genomic_DNA"/>
</dbReference>
<feature type="non-terminal residue" evidence="5">
    <location>
        <position position="1"/>
    </location>
</feature>
<keyword evidence="3" id="KW-0067">ATP-binding</keyword>
<dbReference type="Proteomes" id="UP000230864">
    <property type="component" value="Unassembled WGS sequence"/>
</dbReference>
<dbReference type="Pfam" id="PF02896">
    <property type="entry name" value="PEP-utilizers_C"/>
    <property type="match status" value="1"/>
</dbReference>
<dbReference type="EC" id="2.7.9.2" evidence="5"/>
<evidence type="ECO:0000256" key="1">
    <source>
        <dbReference type="ARBA" id="ARBA00007837"/>
    </source>
</evidence>
<evidence type="ECO:0000256" key="2">
    <source>
        <dbReference type="ARBA" id="ARBA00022741"/>
    </source>
</evidence>
<accession>A0A2M7D8Y4</accession>
<dbReference type="InterPro" id="IPR040442">
    <property type="entry name" value="Pyrv_kinase-like_dom_sf"/>
</dbReference>
<dbReference type="PRINTS" id="PR01736">
    <property type="entry name" value="PHPHTRNFRASE"/>
</dbReference>
<organism evidence="5 6">
    <name type="scientific">Candidatus Nealsonbacteria bacterium CG02_land_8_20_14_3_00_37_10</name>
    <dbReference type="NCBI Taxonomy" id="1974699"/>
    <lineage>
        <taxon>Bacteria</taxon>
        <taxon>Candidatus Nealsoniibacteriota</taxon>
    </lineage>
</organism>
<name>A0A2M7D8Y4_9BACT</name>
<proteinExistence type="inferred from homology"/>
<evidence type="ECO:0000259" key="4">
    <source>
        <dbReference type="Pfam" id="PF02896"/>
    </source>
</evidence>
<protein>
    <submittedName>
        <fullName evidence="5">Phosphoenolpyruvate synthase</fullName>
        <ecNumber evidence="5">2.7.9.2</ecNumber>
    </submittedName>
</protein>
<feature type="domain" description="PEP-utilising enzyme C-terminal" evidence="4">
    <location>
        <begin position="19"/>
        <end position="251"/>
    </location>
</feature>
<dbReference type="AlphaFoldDB" id="A0A2M7D8Y4"/>
<reference evidence="6" key="1">
    <citation type="submission" date="2017-09" db="EMBL/GenBank/DDBJ databases">
        <title>Depth-based differentiation of microbial function through sediment-hosted aquifers and enrichment of novel symbionts in the deep terrestrial subsurface.</title>
        <authorList>
            <person name="Probst A.J."/>
            <person name="Ladd B."/>
            <person name="Jarett J.K."/>
            <person name="Geller-Mcgrath D.E."/>
            <person name="Sieber C.M.K."/>
            <person name="Emerson J.B."/>
            <person name="Anantharaman K."/>
            <person name="Thomas B.C."/>
            <person name="Malmstrom R."/>
            <person name="Stieglmeier M."/>
            <person name="Klingl A."/>
            <person name="Woyke T."/>
            <person name="Ryan C.M."/>
            <person name="Banfield J.F."/>
        </authorList>
    </citation>
    <scope>NUCLEOTIDE SEQUENCE [LARGE SCALE GENOMIC DNA]</scope>
</reference>
<dbReference type="GO" id="GO:0005524">
    <property type="term" value="F:ATP binding"/>
    <property type="evidence" value="ECO:0007669"/>
    <property type="project" value="UniProtKB-KW"/>
</dbReference>
<sequence length="260" mass="29477">IKKEIDRLTYGYKDKKQYFIDKLAEGISQIASAFYPKPVIVRLSDFKTNEYAELLGGNLFEPKESNPMLGWRGASRYYDEKFKPAFKMECEAIKKAREVFGLKNIWAMIPFCRTPEEGKKVLDLMEKNGLKKGENDLKVIVMCEIPSNVILADRFSEIFDSYSVGSNDLTQLLLGVDRDNAKIAHIFDENNEAVKRVIEEFIKKAHQYGKKVSICGEAPASVSGFVEFLIKCGIDSISVNPDSVIKTILLADKVEKKLKK</sequence>
<comment type="similarity">
    <text evidence="1">Belongs to the PEP-utilizing enzyme family.</text>
</comment>
<dbReference type="InterPro" id="IPR015813">
    <property type="entry name" value="Pyrv/PenolPyrv_kinase-like_dom"/>
</dbReference>
<dbReference type="SUPFAM" id="SSF51621">
    <property type="entry name" value="Phosphoenolpyruvate/pyruvate domain"/>
    <property type="match status" value="1"/>
</dbReference>
<dbReference type="GO" id="GO:0008986">
    <property type="term" value="F:pyruvate, water dikinase activity"/>
    <property type="evidence" value="ECO:0007669"/>
    <property type="project" value="UniProtKB-EC"/>
</dbReference>
<evidence type="ECO:0000313" key="6">
    <source>
        <dbReference type="Proteomes" id="UP000230864"/>
    </source>
</evidence>